<name>A0A1M5N4M1_9HYPH</name>
<protein>
    <recommendedName>
        <fullName evidence="6">Succinate dehydrogenase hydrophobic membrane anchor subunit</fullName>
    </recommendedName>
</protein>
<evidence type="ECO:0000256" key="4">
    <source>
        <dbReference type="ARBA" id="ARBA00005163"/>
    </source>
</evidence>
<evidence type="ECO:0000256" key="8">
    <source>
        <dbReference type="ARBA" id="ARBA00022532"/>
    </source>
</evidence>
<proteinExistence type="predicted"/>
<dbReference type="GO" id="GO:0046872">
    <property type="term" value="F:metal ion binding"/>
    <property type="evidence" value="ECO:0007669"/>
    <property type="project" value="UniProtKB-KW"/>
</dbReference>
<organism evidence="17 18">
    <name type="scientific">Kaistia soli DSM 19436</name>
    <dbReference type="NCBI Taxonomy" id="1122133"/>
    <lineage>
        <taxon>Bacteria</taxon>
        <taxon>Pseudomonadati</taxon>
        <taxon>Pseudomonadota</taxon>
        <taxon>Alphaproteobacteria</taxon>
        <taxon>Hyphomicrobiales</taxon>
        <taxon>Kaistiaceae</taxon>
        <taxon>Kaistia</taxon>
    </lineage>
</organism>
<dbReference type="NCBIfam" id="TIGR02968">
    <property type="entry name" value="succ_dehyd_anc"/>
    <property type="match status" value="1"/>
</dbReference>
<feature type="transmembrane region" description="Helical" evidence="16">
    <location>
        <begin position="28"/>
        <end position="47"/>
    </location>
</feature>
<evidence type="ECO:0000256" key="9">
    <source>
        <dbReference type="ARBA" id="ARBA00022617"/>
    </source>
</evidence>
<evidence type="ECO:0000256" key="15">
    <source>
        <dbReference type="ARBA" id="ARBA00023136"/>
    </source>
</evidence>
<dbReference type="InterPro" id="IPR034804">
    <property type="entry name" value="SQR/QFR_C/D"/>
</dbReference>
<dbReference type="STRING" id="1122133.SAMN02745157_4914"/>
<evidence type="ECO:0000256" key="1">
    <source>
        <dbReference type="ARBA" id="ARBA00001971"/>
    </source>
</evidence>
<keyword evidence="18" id="KW-1185">Reference proteome</keyword>
<evidence type="ECO:0000256" key="7">
    <source>
        <dbReference type="ARBA" id="ARBA00022448"/>
    </source>
</evidence>
<dbReference type="Proteomes" id="UP000184485">
    <property type="component" value="Unassembled WGS sequence"/>
</dbReference>
<dbReference type="SUPFAM" id="SSF81343">
    <property type="entry name" value="Fumarate reductase respiratory complex transmembrane subunits"/>
    <property type="match status" value="1"/>
</dbReference>
<reference evidence="17 18" key="1">
    <citation type="submission" date="2016-11" db="EMBL/GenBank/DDBJ databases">
        <authorList>
            <person name="Jaros S."/>
            <person name="Januszkiewicz K."/>
            <person name="Wedrychowicz H."/>
        </authorList>
    </citation>
    <scope>NUCLEOTIDE SEQUENCE [LARGE SCALE GENOMIC DNA]</scope>
    <source>
        <strain evidence="17 18">DSM 19436</strain>
    </source>
</reference>
<dbReference type="Gene3D" id="1.20.1300.10">
    <property type="entry name" value="Fumarate reductase/succinate dehydrogenase, transmembrane subunit"/>
    <property type="match status" value="1"/>
</dbReference>
<sequence length="125" mass="13312">MSMRTPLSRVRGLGSAREGTGHFWVQRLTGLALAVLTTAFIVLIVALAGRPYPDVARVLGNPFVALLMILMVGAGAWHMKIGMQVIIEDYLHGHAKLIAQIANSFFSVAVAVASALALLKLSFGV</sequence>
<evidence type="ECO:0000256" key="5">
    <source>
        <dbReference type="ARBA" id="ARBA00011558"/>
    </source>
</evidence>
<keyword evidence="9" id="KW-0349">Heme</keyword>
<keyword evidence="14" id="KW-0408">Iron</keyword>
<keyword evidence="12" id="KW-0249">Electron transport</keyword>
<dbReference type="AlphaFoldDB" id="A0A1M5N4M1"/>
<evidence type="ECO:0000256" key="10">
    <source>
        <dbReference type="ARBA" id="ARBA00022692"/>
    </source>
</evidence>
<evidence type="ECO:0000256" key="2">
    <source>
        <dbReference type="ARBA" id="ARBA00004050"/>
    </source>
</evidence>
<evidence type="ECO:0000256" key="16">
    <source>
        <dbReference type="SAM" id="Phobius"/>
    </source>
</evidence>
<evidence type="ECO:0000313" key="17">
    <source>
        <dbReference type="EMBL" id="SHG84510.1"/>
    </source>
</evidence>
<dbReference type="GO" id="GO:0016020">
    <property type="term" value="C:membrane"/>
    <property type="evidence" value="ECO:0007669"/>
    <property type="project" value="UniProtKB-SubCell"/>
</dbReference>
<keyword evidence="10 16" id="KW-0812">Transmembrane</keyword>
<evidence type="ECO:0000256" key="11">
    <source>
        <dbReference type="ARBA" id="ARBA00022723"/>
    </source>
</evidence>
<comment type="function">
    <text evidence="2">Membrane-anchoring subunit of succinate dehydrogenase (SDH).</text>
</comment>
<keyword evidence="11" id="KW-0479">Metal-binding</keyword>
<dbReference type="EMBL" id="FQUP01000008">
    <property type="protein sequence ID" value="SHG84510.1"/>
    <property type="molecule type" value="Genomic_DNA"/>
</dbReference>
<keyword evidence="15 16" id="KW-0472">Membrane</keyword>
<comment type="pathway">
    <text evidence="4">Carbohydrate metabolism; tricarboxylic acid cycle.</text>
</comment>
<dbReference type="GO" id="GO:0020037">
    <property type="term" value="F:heme binding"/>
    <property type="evidence" value="ECO:0007669"/>
    <property type="project" value="InterPro"/>
</dbReference>
<dbReference type="CDD" id="cd03495">
    <property type="entry name" value="SQR_TypeC_SdhD_like"/>
    <property type="match status" value="1"/>
</dbReference>
<comment type="cofactor">
    <cofactor evidence="1">
        <name>heme</name>
        <dbReference type="ChEBI" id="CHEBI:30413"/>
    </cofactor>
</comment>
<dbReference type="Pfam" id="PF01127">
    <property type="entry name" value="Sdh_cyt"/>
    <property type="match status" value="1"/>
</dbReference>
<evidence type="ECO:0000256" key="13">
    <source>
        <dbReference type="ARBA" id="ARBA00022989"/>
    </source>
</evidence>
<evidence type="ECO:0000256" key="12">
    <source>
        <dbReference type="ARBA" id="ARBA00022982"/>
    </source>
</evidence>
<keyword evidence="8" id="KW-0816">Tricarboxylic acid cycle</keyword>
<feature type="transmembrane region" description="Helical" evidence="16">
    <location>
        <begin position="59"/>
        <end position="77"/>
    </location>
</feature>
<feature type="transmembrane region" description="Helical" evidence="16">
    <location>
        <begin position="97"/>
        <end position="119"/>
    </location>
</feature>
<keyword evidence="7" id="KW-0813">Transport</keyword>
<evidence type="ECO:0000256" key="14">
    <source>
        <dbReference type="ARBA" id="ARBA00023004"/>
    </source>
</evidence>
<evidence type="ECO:0000256" key="6">
    <source>
        <dbReference type="ARBA" id="ARBA00019425"/>
    </source>
</evidence>
<gene>
    <name evidence="17" type="ORF">SAMN02745157_4914</name>
</gene>
<dbReference type="GO" id="GO:0006099">
    <property type="term" value="P:tricarboxylic acid cycle"/>
    <property type="evidence" value="ECO:0007669"/>
    <property type="project" value="UniProtKB-UniPathway"/>
</dbReference>
<dbReference type="InterPro" id="IPR000701">
    <property type="entry name" value="SuccDH_FuR_B_TM-su"/>
</dbReference>
<comment type="subcellular location">
    <subcellularLocation>
        <location evidence="3">Membrane</location>
        <topology evidence="3">Multi-pass membrane protein</topology>
    </subcellularLocation>
</comment>
<evidence type="ECO:0000313" key="18">
    <source>
        <dbReference type="Proteomes" id="UP000184485"/>
    </source>
</evidence>
<evidence type="ECO:0000256" key="3">
    <source>
        <dbReference type="ARBA" id="ARBA00004141"/>
    </source>
</evidence>
<comment type="subunit">
    <text evidence="5">Part of an enzyme complex containing four subunits: a flavoprotein, an iron-sulfur protein, plus two membrane-anchoring proteins, SdhC and SdhD.</text>
</comment>
<dbReference type="InterPro" id="IPR014312">
    <property type="entry name" value="Succ_DH_anchor"/>
</dbReference>
<accession>A0A1M5N4M1</accession>
<dbReference type="UniPathway" id="UPA00223"/>
<keyword evidence="13 16" id="KW-1133">Transmembrane helix</keyword>